<dbReference type="PANTHER" id="PTHR13878:SF91">
    <property type="entry name" value="FAD BINDING DOMAIN PROTEIN (AFU_ORTHOLOGUE AFUA_6G12070)-RELATED"/>
    <property type="match status" value="1"/>
</dbReference>
<dbReference type="PROSITE" id="PS51387">
    <property type="entry name" value="FAD_PCMH"/>
    <property type="match status" value="1"/>
</dbReference>
<evidence type="ECO:0000313" key="7">
    <source>
        <dbReference type="Proteomes" id="UP000672032"/>
    </source>
</evidence>
<evidence type="ECO:0000256" key="3">
    <source>
        <dbReference type="ARBA" id="ARBA00022827"/>
    </source>
</evidence>
<dbReference type="InterPro" id="IPR016169">
    <property type="entry name" value="FAD-bd_PCMH_sub2"/>
</dbReference>
<evidence type="ECO:0000256" key="2">
    <source>
        <dbReference type="ARBA" id="ARBA00022630"/>
    </source>
</evidence>
<dbReference type="GO" id="GO:0071949">
    <property type="term" value="F:FAD binding"/>
    <property type="evidence" value="ECO:0007669"/>
    <property type="project" value="InterPro"/>
</dbReference>
<dbReference type="EMBL" id="CP063406">
    <property type="protein sequence ID" value="QSZ31942.1"/>
    <property type="molecule type" value="Genomic_DNA"/>
</dbReference>
<dbReference type="PANTHER" id="PTHR13878">
    <property type="entry name" value="GULONOLACTONE OXIDASE"/>
    <property type="match status" value="1"/>
</dbReference>
<comment type="similarity">
    <text evidence="1">Belongs to the oxygen-dependent FAD-linked oxidoreductase family.</text>
</comment>
<dbReference type="SUPFAM" id="SSF56176">
    <property type="entry name" value="FAD-binding/transporter-associated domain-like"/>
    <property type="match status" value="1"/>
</dbReference>
<dbReference type="SUPFAM" id="SSF55103">
    <property type="entry name" value="FAD-linked oxidases, C-terminal domain"/>
    <property type="match status" value="1"/>
</dbReference>
<feature type="domain" description="FAD-binding PCMH-type" evidence="5">
    <location>
        <begin position="118"/>
        <end position="300"/>
    </location>
</feature>
<dbReference type="OrthoDB" id="9983560at2759"/>
<accession>A0A8A3P417</accession>
<evidence type="ECO:0000256" key="4">
    <source>
        <dbReference type="ARBA" id="ARBA00023002"/>
    </source>
</evidence>
<reference evidence="6" key="1">
    <citation type="submission" date="2020-10" db="EMBL/GenBank/DDBJ databases">
        <title>Genome Sequence of Monilinia vaccinii-corymbosi Sheds Light on Mummy Berry Disease Infection of Blueberry and Mating Type.</title>
        <authorList>
            <person name="Yow A.G."/>
            <person name="Zhang Y."/>
            <person name="Bansal K."/>
            <person name="Eacker S.M."/>
            <person name="Sullivan S."/>
            <person name="Liachko I."/>
            <person name="Cubeta M.A."/>
            <person name="Rollins J.A."/>
            <person name="Ashrafi H."/>
        </authorList>
    </citation>
    <scope>NUCLEOTIDE SEQUENCE</scope>
    <source>
        <strain evidence="6">RL-1</strain>
    </source>
</reference>
<keyword evidence="2" id="KW-0285">Flavoprotein</keyword>
<gene>
    <name evidence="6" type="ORF">DSL72_001511</name>
</gene>
<name>A0A8A3P417_9HELO</name>
<keyword evidence="3" id="KW-0274">FAD</keyword>
<dbReference type="InterPro" id="IPR050432">
    <property type="entry name" value="FAD-linked_Oxidoreductases_BP"/>
</dbReference>
<protein>
    <recommendedName>
        <fullName evidence="5">FAD-binding PCMH-type domain-containing protein</fullName>
    </recommendedName>
</protein>
<dbReference type="InterPro" id="IPR006094">
    <property type="entry name" value="Oxid_FAD_bind_N"/>
</dbReference>
<dbReference type="Pfam" id="PF08031">
    <property type="entry name" value="BBE"/>
    <property type="match status" value="1"/>
</dbReference>
<evidence type="ECO:0000313" key="6">
    <source>
        <dbReference type="EMBL" id="QSZ31942.1"/>
    </source>
</evidence>
<dbReference type="InterPro" id="IPR012951">
    <property type="entry name" value="BBE"/>
</dbReference>
<dbReference type="Pfam" id="PF01565">
    <property type="entry name" value="FAD_binding_4"/>
    <property type="match status" value="1"/>
</dbReference>
<sequence>MYSSSSRYHLFFIALINGGKCNDIWSSLNQTLSGRLHTSRPFSLPCFSIYEGQPVPSDPSQCAEIQHHYASSDFRTQFYNGFMNNQDEICFTNVTDQCLLNNVLPTDATAFTNVSCNQGIVSEHYIQVEEVSDVVAALDFSKKTGIRLSIKNSGHDYLSRSSRRGSLALWMKKVSGMSYDASFVPESCDSTPVKVITTAAGVNKNDVYNFAEAHNVTFVGGYATTVGVAGGWVQAGGHSVLSPVYGLGVDRVVQYKVITTDGILRVANECQNADLFWALRGGGGGTFGVVMEATHRVEPRIQLAVASISYERTPSNILEWLSIIVNNSLPWADQGWGGHYQDSNLISVTPLLNLSEAVESMAPATEFAKACSGRVVIEVLPSWFEFYTKYVIPNEALVGALRPLASRLMPASLFTSTKGRFKLMNFLEHIVSIGHSIYIPHNAPWLYPWDPTSTSTTPAWRDSIWELSYGGGWTYNMTLGERETQISLLHNLTAMVEELTPAGGAYFNEAHPWTRDWKEAWWGPQNYERLAGIKRKYDPDNLLSCWKCVGFDEEAAAKEFPCLDVQPGRYSK</sequence>
<dbReference type="InterPro" id="IPR036318">
    <property type="entry name" value="FAD-bd_PCMH-like_sf"/>
</dbReference>
<dbReference type="InterPro" id="IPR016164">
    <property type="entry name" value="FAD-linked_Oxase-like_C"/>
</dbReference>
<evidence type="ECO:0000259" key="5">
    <source>
        <dbReference type="PROSITE" id="PS51387"/>
    </source>
</evidence>
<dbReference type="Gene3D" id="3.30.465.10">
    <property type="match status" value="2"/>
</dbReference>
<dbReference type="AlphaFoldDB" id="A0A8A3P417"/>
<keyword evidence="7" id="KW-1185">Reference proteome</keyword>
<proteinExistence type="inferred from homology"/>
<dbReference type="GO" id="GO:0016491">
    <property type="term" value="F:oxidoreductase activity"/>
    <property type="evidence" value="ECO:0007669"/>
    <property type="project" value="UniProtKB-KW"/>
</dbReference>
<evidence type="ECO:0000256" key="1">
    <source>
        <dbReference type="ARBA" id="ARBA00005466"/>
    </source>
</evidence>
<dbReference type="InterPro" id="IPR016166">
    <property type="entry name" value="FAD-bd_PCMH"/>
</dbReference>
<dbReference type="Proteomes" id="UP000672032">
    <property type="component" value="Chromosome 2"/>
</dbReference>
<organism evidence="6 7">
    <name type="scientific">Monilinia vaccinii-corymbosi</name>
    <dbReference type="NCBI Taxonomy" id="61207"/>
    <lineage>
        <taxon>Eukaryota</taxon>
        <taxon>Fungi</taxon>
        <taxon>Dikarya</taxon>
        <taxon>Ascomycota</taxon>
        <taxon>Pezizomycotina</taxon>
        <taxon>Leotiomycetes</taxon>
        <taxon>Helotiales</taxon>
        <taxon>Sclerotiniaceae</taxon>
        <taxon>Monilinia</taxon>
    </lineage>
</organism>
<keyword evidence="4" id="KW-0560">Oxidoreductase</keyword>